<protein>
    <submittedName>
        <fullName evidence="9">Elongation factor 1-gamma-like</fullName>
    </submittedName>
</protein>
<dbReference type="Pfam" id="PF02798">
    <property type="entry name" value="GST_N"/>
    <property type="match status" value="1"/>
</dbReference>
<gene>
    <name evidence="9" type="primary">LOC106466411</name>
</gene>
<dbReference type="PANTHER" id="PTHR43986">
    <property type="entry name" value="ELONGATION FACTOR 1-GAMMA"/>
    <property type="match status" value="1"/>
</dbReference>
<dbReference type="Proteomes" id="UP000694941">
    <property type="component" value="Unplaced"/>
</dbReference>
<dbReference type="InterPro" id="IPR004045">
    <property type="entry name" value="Glutathione_S-Trfase_N"/>
</dbReference>
<feature type="domain" description="GST C-terminal" evidence="7">
    <location>
        <begin position="97"/>
        <end position="225"/>
    </location>
</feature>
<dbReference type="InterPro" id="IPR010987">
    <property type="entry name" value="Glutathione-S-Trfase_C-like"/>
</dbReference>
<dbReference type="InterPro" id="IPR040079">
    <property type="entry name" value="Glutathione_S-Trfase"/>
</dbReference>
<evidence type="ECO:0000313" key="9">
    <source>
        <dbReference type="RefSeq" id="XP_013782153.1"/>
    </source>
</evidence>
<dbReference type="InterPro" id="IPR036282">
    <property type="entry name" value="Glutathione-S-Trfase_C_sf"/>
</dbReference>
<feature type="domain" description="GST N-terminal" evidence="6">
    <location>
        <begin position="11"/>
        <end position="96"/>
    </location>
</feature>
<dbReference type="CDD" id="cd03181">
    <property type="entry name" value="GST_C_EF1Bgamma_like"/>
    <property type="match status" value="1"/>
</dbReference>
<dbReference type="SUPFAM" id="SSF47616">
    <property type="entry name" value="GST C-terminal domain-like"/>
    <property type="match status" value="1"/>
</dbReference>
<dbReference type="Pfam" id="PF00043">
    <property type="entry name" value="GST_C"/>
    <property type="match status" value="1"/>
</dbReference>
<accession>A0ABM1BHL7</accession>
<dbReference type="Gene3D" id="1.20.1050.10">
    <property type="match status" value="1"/>
</dbReference>
<dbReference type="Pfam" id="PF00647">
    <property type="entry name" value="EF1G"/>
    <property type="match status" value="1"/>
</dbReference>
<dbReference type="Gene3D" id="3.40.30.10">
    <property type="entry name" value="Glutaredoxin"/>
    <property type="match status" value="1"/>
</dbReference>
<dbReference type="SFLD" id="SFLDG00358">
    <property type="entry name" value="Main_(cytGST)"/>
    <property type="match status" value="1"/>
</dbReference>
<dbReference type="CDD" id="cd03044">
    <property type="entry name" value="GST_N_EF1Bgamma"/>
    <property type="match status" value="1"/>
</dbReference>
<evidence type="ECO:0000256" key="1">
    <source>
        <dbReference type="ARBA" id="ARBA00022768"/>
    </source>
</evidence>
<dbReference type="RefSeq" id="XP_013782153.1">
    <property type="nucleotide sequence ID" value="XM_013926699.2"/>
</dbReference>
<keyword evidence="1 3" id="KW-0251">Elongation factor</keyword>
<keyword evidence="8" id="KW-1185">Reference proteome</keyword>
<dbReference type="SUPFAM" id="SSF89942">
    <property type="entry name" value="eEF1-gamma domain"/>
    <property type="match status" value="1"/>
</dbReference>
<evidence type="ECO:0000256" key="4">
    <source>
        <dbReference type="SAM" id="MobiDB-lite"/>
    </source>
</evidence>
<keyword evidence="2 3" id="KW-0648">Protein biosynthesis</keyword>
<feature type="region of interest" description="Disordered" evidence="4">
    <location>
        <begin position="236"/>
        <end position="276"/>
    </location>
</feature>
<proteinExistence type="predicted"/>
<dbReference type="PROSITE" id="PS50040">
    <property type="entry name" value="EF1G_C"/>
    <property type="match status" value="1"/>
</dbReference>
<evidence type="ECO:0000256" key="2">
    <source>
        <dbReference type="ARBA" id="ARBA00022917"/>
    </source>
</evidence>
<evidence type="ECO:0000259" key="6">
    <source>
        <dbReference type="PROSITE" id="PS50404"/>
    </source>
</evidence>
<evidence type="ECO:0000259" key="5">
    <source>
        <dbReference type="PROSITE" id="PS50040"/>
    </source>
</evidence>
<dbReference type="PANTHER" id="PTHR43986:SF1">
    <property type="entry name" value="ELONGATION FACTOR 1-GAMMA"/>
    <property type="match status" value="1"/>
</dbReference>
<dbReference type="SFLD" id="SFLDS00019">
    <property type="entry name" value="Glutathione_Transferase_(cytos"/>
    <property type="match status" value="1"/>
</dbReference>
<dbReference type="SMART" id="SM01183">
    <property type="entry name" value="EF1G"/>
    <property type="match status" value="1"/>
</dbReference>
<evidence type="ECO:0000313" key="8">
    <source>
        <dbReference type="Proteomes" id="UP000694941"/>
    </source>
</evidence>
<dbReference type="SUPFAM" id="SSF52833">
    <property type="entry name" value="Thioredoxin-like"/>
    <property type="match status" value="1"/>
</dbReference>
<dbReference type="InterPro" id="IPR036433">
    <property type="entry name" value="EF1B_G_C_sf"/>
</dbReference>
<dbReference type="InterPro" id="IPR001662">
    <property type="entry name" value="EF1B_G_C"/>
</dbReference>
<evidence type="ECO:0000259" key="7">
    <source>
        <dbReference type="PROSITE" id="PS50405"/>
    </source>
</evidence>
<organism evidence="8 9">
    <name type="scientific">Limulus polyphemus</name>
    <name type="common">Atlantic horseshoe crab</name>
    <dbReference type="NCBI Taxonomy" id="6850"/>
    <lineage>
        <taxon>Eukaryota</taxon>
        <taxon>Metazoa</taxon>
        <taxon>Ecdysozoa</taxon>
        <taxon>Arthropoda</taxon>
        <taxon>Chelicerata</taxon>
        <taxon>Merostomata</taxon>
        <taxon>Xiphosura</taxon>
        <taxon>Limulidae</taxon>
        <taxon>Limulus</taxon>
    </lineage>
</organism>
<feature type="domain" description="EF-1-gamma C-terminal" evidence="5">
    <location>
        <begin position="285"/>
        <end position="443"/>
    </location>
</feature>
<dbReference type="InterPro" id="IPR004046">
    <property type="entry name" value="GST_C"/>
</dbReference>
<feature type="compositionally biased region" description="Basic and acidic residues" evidence="4">
    <location>
        <begin position="236"/>
        <end position="268"/>
    </location>
</feature>
<dbReference type="Gene3D" id="3.30.70.1010">
    <property type="entry name" value="Translation elongation factor EF1B, gamma chain, conserved domain"/>
    <property type="match status" value="1"/>
</dbReference>
<sequence>MSIPFAVADMASGTLYTYAGNFRAFKALIAAEYSGAQVRVVNGPPEFVFGETNKSEEFRKKFPLGKVPAFETSDNKSIFESNAIAHYIGNDQLRGETALDQALVIQWISFADHEILPSACTWVFPCLGIMQYNKQATDRAKEDITNALNVLNNHLLTRTYLVGERITQADISVCCNLFFLYEHVLDPAFRKSFENVNRWFTTLVNQPQFKKVIGDFKLCEKMAQFDAKKFSEFMGKESKGGKKESKPPKEGKSLKEGKKEKEPQKKEEVEELDETEKALAEEHKKKDPFDDFPKGTFGMDAFKRVYSNEDEQKSIAYFWENFDKENYSIWYSEYKYPEELSLVFMSCNLISGMFQRLDKMRKNAFGSVCLFGEDHNSTISGIWIWRGHQLAFELSPDWRVDYESYTWTKLDADAENTKKLVNEYLAWEGDFGGKKFNQGKIFK</sequence>
<dbReference type="InterPro" id="IPR036249">
    <property type="entry name" value="Thioredoxin-like_sf"/>
</dbReference>
<dbReference type="InterPro" id="IPR050802">
    <property type="entry name" value="EF-GSTs"/>
</dbReference>
<dbReference type="PROSITE" id="PS50404">
    <property type="entry name" value="GST_NTER"/>
    <property type="match status" value="1"/>
</dbReference>
<name>A0ABM1BHL7_LIMPO</name>
<reference evidence="9" key="1">
    <citation type="submission" date="2025-08" db="UniProtKB">
        <authorList>
            <consortium name="RefSeq"/>
        </authorList>
    </citation>
    <scope>IDENTIFICATION</scope>
    <source>
        <tissue evidence="9">Muscle</tissue>
    </source>
</reference>
<dbReference type="GeneID" id="106466411"/>
<evidence type="ECO:0000256" key="3">
    <source>
        <dbReference type="PROSITE-ProRule" id="PRU00519"/>
    </source>
</evidence>
<dbReference type="PROSITE" id="PS50405">
    <property type="entry name" value="GST_CTER"/>
    <property type="match status" value="1"/>
</dbReference>